<keyword evidence="1" id="KW-0808">Transferase</keyword>
<evidence type="ECO:0000313" key="2">
    <source>
        <dbReference type="Proteomes" id="UP000305398"/>
    </source>
</evidence>
<sequence length="381" mass="43329">MASSPLLLASVLKPVDDTRMFEKFGRTLASRPDLEVHIAGRRAPHPRNAPSNLHTHELLDGSRLSWRRLAAQWRYWKLLRTLQPALVVVHAPELLPLTLLWQRFGRRRRFLYDVRENYALNILTQQVYPHLVRQVLAKLVRWAETKAARQAYKVILAERSYAEELPFALPERTMILENKYQPQPHEAAPQPKQRLPAPHEPLHLLYSGTISELNGVLEALEFTRQLRTLWPGAHLTIVGFCQQPALLTLLQAAIANAPGVVTLIGGDQLVPHADIISAIRRAHVGLLPYRPHQSTWRCLPTKLFEYVAHGLPVIIPDNSLWINYLQNDSIAVVCRDFTSMEAVQDVATALSKTRFYPHGIPANVLWQSEATKLWAIVDSLQ</sequence>
<dbReference type="SUPFAM" id="SSF53756">
    <property type="entry name" value="UDP-Glycosyltransferase/glycogen phosphorylase"/>
    <property type="match status" value="1"/>
</dbReference>
<dbReference type="RefSeq" id="WP_139517308.1">
    <property type="nucleotide sequence ID" value="NZ_CP040896.1"/>
</dbReference>
<keyword evidence="2" id="KW-1185">Reference proteome</keyword>
<accession>A0A5B8A4A3</accession>
<dbReference type="EMBL" id="CP040896">
    <property type="protein sequence ID" value="QDA62077.1"/>
    <property type="molecule type" value="Genomic_DNA"/>
</dbReference>
<gene>
    <name evidence="1" type="ORF">FHG12_19095</name>
</gene>
<dbReference type="KEGG" id="hyj:FHG12_19095"/>
<dbReference type="Pfam" id="PF13692">
    <property type="entry name" value="Glyco_trans_1_4"/>
    <property type="match status" value="1"/>
</dbReference>
<dbReference type="Gene3D" id="3.40.50.2000">
    <property type="entry name" value="Glycogen Phosphorylase B"/>
    <property type="match status" value="1"/>
</dbReference>
<organism evidence="1 2">
    <name type="scientific">Hymenobacter jejuensis</name>
    <dbReference type="NCBI Taxonomy" id="2502781"/>
    <lineage>
        <taxon>Bacteria</taxon>
        <taxon>Pseudomonadati</taxon>
        <taxon>Bacteroidota</taxon>
        <taxon>Cytophagia</taxon>
        <taxon>Cytophagales</taxon>
        <taxon>Hymenobacteraceae</taxon>
        <taxon>Hymenobacter</taxon>
    </lineage>
</organism>
<reference evidence="1 2" key="1">
    <citation type="submission" date="2019-06" db="EMBL/GenBank/DDBJ databases">
        <authorList>
            <person name="Srinivasan S."/>
        </authorList>
    </citation>
    <scope>NUCLEOTIDE SEQUENCE [LARGE SCALE GENOMIC DNA]</scope>
    <source>
        <strain evidence="1 2">17J68-5</strain>
    </source>
</reference>
<dbReference type="GO" id="GO:0016740">
    <property type="term" value="F:transferase activity"/>
    <property type="evidence" value="ECO:0007669"/>
    <property type="project" value="UniProtKB-KW"/>
</dbReference>
<protein>
    <submittedName>
        <fullName evidence="1">Glycosyltransferase family 4 protein</fullName>
    </submittedName>
</protein>
<name>A0A5B8A4A3_9BACT</name>
<evidence type="ECO:0000313" key="1">
    <source>
        <dbReference type="EMBL" id="QDA62077.1"/>
    </source>
</evidence>
<dbReference type="Proteomes" id="UP000305398">
    <property type="component" value="Chromosome"/>
</dbReference>
<proteinExistence type="predicted"/>
<dbReference type="OrthoDB" id="925984at2"/>
<dbReference type="AlphaFoldDB" id="A0A5B8A4A3"/>